<evidence type="ECO:0000313" key="8">
    <source>
        <dbReference type="EMBL" id="KAF1958613.1"/>
    </source>
</evidence>
<keyword evidence="3 6" id="KW-1133">Transmembrane helix</keyword>
<feature type="domain" description="Rhodopsin" evidence="7">
    <location>
        <begin position="56"/>
        <end position="257"/>
    </location>
</feature>
<dbReference type="InterPro" id="IPR049326">
    <property type="entry name" value="Rhodopsin_dom_fungi"/>
</dbReference>
<dbReference type="InterPro" id="IPR052337">
    <property type="entry name" value="SAT4-like"/>
</dbReference>
<dbReference type="Pfam" id="PF20684">
    <property type="entry name" value="Fung_rhodopsin"/>
    <property type="match status" value="1"/>
</dbReference>
<dbReference type="PANTHER" id="PTHR33048:SF129">
    <property type="entry name" value="INTEGRAL MEMBRANE PROTEIN-RELATED"/>
    <property type="match status" value="1"/>
</dbReference>
<keyword evidence="2 6" id="KW-0812">Transmembrane</keyword>
<evidence type="ECO:0000256" key="5">
    <source>
        <dbReference type="ARBA" id="ARBA00038359"/>
    </source>
</evidence>
<feature type="non-terminal residue" evidence="8">
    <location>
        <position position="1"/>
    </location>
</feature>
<evidence type="ECO:0000256" key="3">
    <source>
        <dbReference type="ARBA" id="ARBA00022989"/>
    </source>
</evidence>
<dbReference type="GO" id="GO:0016020">
    <property type="term" value="C:membrane"/>
    <property type="evidence" value="ECO:0007669"/>
    <property type="project" value="UniProtKB-SubCell"/>
</dbReference>
<evidence type="ECO:0000256" key="4">
    <source>
        <dbReference type="ARBA" id="ARBA00023136"/>
    </source>
</evidence>
<evidence type="ECO:0000259" key="7">
    <source>
        <dbReference type="Pfam" id="PF20684"/>
    </source>
</evidence>
<feature type="transmembrane region" description="Helical" evidence="6">
    <location>
        <begin position="114"/>
        <end position="138"/>
    </location>
</feature>
<comment type="similarity">
    <text evidence="5">Belongs to the SAT4 family.</text>
</comment>
<proteinExistence type="inferred from homology"/>
<dbReference type="OrthoDB" id="5342292at2759"/>
<dbReference type="EMBL" id="ML976986">
    <property type="protein sequence ID" value="KAF1958613.1"/>
    <property type="molecule type" value="Genomic_DNA"/>
</dbReference>
<feature type="transmembrane region" description="Helical" evidence="6">
    <location>
        <begin position="85"/>
        <end position="108"/>
    </location>
</feature>
<organism evidence="8 9">
    <name type="scientific">Byssothecium circinans</name>
    <dbReference type="NCBI Taxonomy" id="147558"/>
    <lineage>
        <taxon>Eukaryota</taxon>
        <taxon>Fungi</taxon>
        <taxon>Dikarya</taxon>
        <taxon>Ascomycota</taxon>
        <taxon>Pezizomycotina</taxon>
        <taxon>Dothideomycetes</taxon>
        <taxon>Pleosporomycetidae</taxon>
        <taxon>Pleosporales</taxon>
        <taxon>Massarineae</taxon>
        <taxon>Massarinaceae</taxon>
        <taxon>Byssothecium</taxon>
    </lineage>
</organism>
<feature type="transmembrane region" description="Helical" evidence="6">
    <location>
        <begin position="20"/>
        <end position="41"/>
    </location>
</feature>
<gene>
    <name evidence="8" type="ORF">CC80DRAFT_360370</name>
</gene>
<feature type="transmembrane region" description="Helical" evidence="6">
    <location>
        <begin position="232"/>
        <end position="256"/>
    </location>
</feature>
<evidence type="ECO:0000256" key="6">
    <source>
        <dbReference type="SAM" id="Phobius"/>
    </source>
</evidence>
<protein>
    <recommendedName>
        <fullName evidence="7">Rhodopsin domain-containing protein</fullName>
    </recommendedName>
</protein>
<dbReference type="Proteomes" id="UP000800035">
    <property type="component" value="Unassembled WGS sequence"/>
</dbReference>
<evidence type="ECO:0000256" key="1">
    <source>
        <dbReference type="ARBA" id="ARBA00004141"/>
    </source>
</evidence>
<accession>A0A6A5U0D4</accession>
<feature type="non-terminal residue" evidence="8">
    <location>
        <position position="260"/>
    </location>
</feature>
<comment type="subcellular location">
    <subcellularLocation>
        <location evidence="1">Membrane</location>
        <topology evidence="1">Multi-pass membrane protein</topology>
    </subcellularLocation>
</comment>
<evidence type="ECO:0000256" key="2">
    <source>
        <dbReference type="ARBA" id="ARBA00022692"/>
    </source>
</evidence>
<sequence>GYVAPPPGVTPNLNWEPNKWNMIVQSLCISLTTIFVVTRLATKWFIMKKIHPDDSQGFYGLGVSQWNLTPSTALAFLQRGYASQIMYGPVAFCTKLAILLLMIRIFAIKERFVLFARCLIGVCAAYYITITIIQIFLCQPIRKAYNPKTPGKCLDSKKIFITNTTIAILTDVVILASPMPIIWRLKMSFWGRIGASAALAAGGLACVATTMRLVVIVETMGEKDRAKSGPPIVILSCAEIAIGVICSCLPVLPVLVRHIF</sequence>
<dbReference type="PANTHER" id="PTHR33048">
    <property type="entry name" value="PTH11-LIKE INTEGRAL MEMBRANE PROTEIN (AFU_ORTHOLOGUE AFUA_5G11245)"/>
    <property type="match status" value="1"/>
</dbReference>
<keyword evidence="4 6" id="KW-0472">Membrane</keyword>
<dbReference type="AlphaFoldDB" id="A0A6A5U0D4"/>
<feature type="transmembrane region" description="Helical" evidence="6">
    <location>
        <begin position="159"/>
        <end position="183"/>
    </location>
</feature>
<keyword evidence="9" id="KW-1185">Reference proteome</keyword>
<feature type="transmembrane region" description="Helical" evidence="6">
    <location>
        <begin position="189"/>
        <end position="211"/>
    </location>
</feature>
<evidence type="ECO:0000313" key="9">
    <source>
        <dbReference type="Proteomes" id="UP000800035"/>
    </source>
</evidence>
<name>A0A6A5U0D4_9PLEO</name>
<reference evidence="8" key="1">
    <citation type="journal article" date="2020" name="Stud. Mycol.">
        <title>101 Dothideomycetes genomes: a test case for predicting lifestyles and emergence of pathogens.</title>
        <authorList>
            <person name="Haridas S."/>
            <person name="Albert R."/>
            <person name="Binder M."/>
            <person name="Bloem J."/>
            <person name="Labutti K."/>
            <person name="Salamov A."/>
            <person name="Andreopoulos B."/>
            <person name="Baker S."/>
            <person name="Barry K."/>
            <person name="Bills G."/>
            <person name="Bluhm B."/>
            <person name="Cannon C."/>
            <person name="Castanera R."/>
            <person name="Culley D."/>
            <person name="Daum C."/>
            <person name="Ezra D."/>
            <person name="Gonzalez J."/>
            <person name="Henrissat B."/>
            <person name="Kuo A."/>
            <person name="Liang C."/>
            <person name="Lipzen A."/>
            <person name="Lutzoni F."/>
            <person name="Magnuson J."/>
            <person name="Mondo S."/>
            <person name="Nolan M."/>
            <person name="Ohm R."/>
            <person name="Pangilinan J."/>
            <person name="Park H.-J."/>
            <person name="Ramirez L."/>
            <person name="Alfaro M."/>
            <person name="Sun H."/>
            <person name="Tritt A."/>
            <person name="Yoshinaga Y."/>
            <person name="Zwiers L.-H."/>
            <person name="Turgeon B."/>
            <person name="Goodwin S."/>
            <person name="Spatafora J."/>
            <person name="Crous P."/>
            <person name="Grigoriev I."/>
        </authorList>
    </citation>
    <scope>NUCLEOTIDE SEQUENCE</scope>
    <source>
        <strain evidence="8">CBS 675.92</strain>
    </source>
</reference>